<organism evidence="11 12">
    <name type="scientific">Seminavis robusta</name>
    <dbReference type="NCBI Taxonomy" id="568900"/>
    <lineage>
        <taxon>Eukaryota</taxon>
        <taxon>Sar</taxon>
        <taxon>Stramenopiles</taxon>
        <taxon>Ochrophyta</taxon>
        <taxon>Bacillariophyta</taxon>
        <taxon>Bacillariophyceae</taxon>
        <taxon>Bacillariophycidae</taxon>
        <taxon>Naviculales</taxon>
        <taxon>Naviculaceae</taxon>
        <taxon>Seminavis</taxon>
    </lineage>
</organism>
<evidence type="ECO:0000256" key="10">
    <source>
        <dbReference type="SAM" id="MobiDB-lite"/>
    </source>
</evidence>
<dbReference type="GO" id="GO:0005524">
    <property type="term" value="F:ATP binding"/>
    <property type="evidence" value="ECO:0007669"/>
    <property type="project" value="UniProtKB-KW"/>
</dbReference>
<feature type="transmembrane region" description="Helical" evidence="9">
    <location>
        <begin position="228"/>
        <end position="248"/>
    </location>
</feature>
<feature type="transmembrane region" description="Helical" evidence="9">
    <location>
        <begin position="121"/>
        <end position="141"/>
    </location>
</feature>
<sequence length="640" mass="70102">MTGRDPFPMSSPEAQKLAGESGEEGNWHSMSTQSAHQGPRDTSVVDGAEEDGLVSSKKKSTGNIYDDADVLEEKERGDPFLDTPLSDTRGTRFERALAANIRFLERIYHNLYGDSLPPSEMIRTLTLASTLFFMIGGYWLLRSLKDPVLTALCGVAVIPKAKMLSVFVVLGVVSIYNKLLDSDIPKHHLFYIFGTFYFGLFTIISFLLMHPTIGLANQQPDPSRILGWISYCSIESFGSVMVSLFWSFANSNISLETAKASYGVMVAAAQVGSIIGPTIVKQFAAKIGVAHCYLVGALCMLMLQCTMYTYINRYGSAERNASDGGAAAGKQKKKEKAGVTEGLYLFWDHNYVKGIFAISCLFMVEVTIVDYTMKVLARDFFADKFPCERGMSCFNAVTGEHGMSEASTEAFTSFMGFFGQATNTLSFLMSLLGTSAIIRYLGLRMTLLLFPTLCLAVIIFVRLHPTLYVVFGAMMMLKASSYALNNPTKEMLYQPTSSAVRYKAKSWIDIFGARGSKALGSVVTNAFSDSAKNLVANGSLVGMAVATFLIWNATYMGKTFDEYTEMGYIVGGDTNQPMQTREAAEQESIQLAIVQNEVPDTSCAMVEDDDEIGPLEEGQSDESGGSKDEEDEEAETSKLL</sequence>
<protein>
    <recommendedName>
        <fullName evidence="9">ADP,ATP carrier protein</fullName>
    </recommendedName>
</protein>
<evidence type="ECO:0000256" key="7">
    <source>
        <dbReference type="ARBA" id="ARBA00022989"/>
    </source>
</evidence>
<dbReference type="Proteomes" id="UP001153069">
    <property type="component" value="Unassembled WGS sequence"/>
</dbReference>
<name>A0A9N8HW74_9STRA</name>
<comment type="subcellular location">
    <subcellularLocation>
        <location evidence="1 9">Membrane</location>
        <topology evidence="1 9">Multi-pass membrane protein</topology>
    </subcellularLocation>
</comment>
<dbReference type="PANTHER" id="PTHR31187:SF1">
    <property type="entry name" value="ADP,ATP CARRIER PROTEIN 1"/>
    <property type="match status" value="1"/>
</dbReference>
<dbReference type="InterPro" id="IPR004667">
    <property type="entry name" value="ADP_ATP_car_bac_type"/>
</dbReference>
<feature type="transmembrane region" description="Helical" evidence="9">
    <location>
        <begin position="260"/>
        <end position="280"/>
    </location>
</feature>
<feature type="region of interest" description="Disordered" evidence="10">
    <location>
        <begin position="1"/>
        <end position="61"/>
    </location>
</feature>
<evidence type="ECO:0000256" key="2">
    <source>
        <dbReference type="ARBA" id="ARBA00007127"/>
    </source>
</evidence>
<evidence type="ECO:0000256" key="1">
    <source>
        <dbReference type="ARBA" id="ARBA00004141"/>
    </source>
</evidence>
<proteinExistence type="inferred from homology"/>
<evidence type="ECO:0000256" key="9">
    <source>
        <dbReference type="RuleBase" id="RU363121"/>
    </source>
</evidence>
<evidence type="ECO:0000256" key="4">
    <source>
        <dbReference type="ARBA" id="ARBA00022692"/>
    </source>
</evidence>
<dbReference type="GO" id="GO:0005471">
    <property type="term" value="F:ATP:ADP antiporter activity"/>
    <property type="evidence" value="ECO:0007669"/>
    <property type="project" value="InterPro"/>
</dbReference>
<evidence type="ECO:0000313" key="11">
    <source>
        <dbReference type="EMBL" id="CAB9529583.1"/>
    </source>
</evidence>
<comment type="similarity">
    <text evidence="2 9">Belongs to the ADP/ATP translocase tlc family.</text>
</comment>
<reference evidence="11" key="1">
    <citation type="submission" date="2020-06" db="EMBL/GenBank/DDBJ databases">
        <authorList>
            <consortium name="Plant Systems Biology data submission"/>
        </authorList>
    </citation>
    <scope>NUCLEOTIDE SEQUENCE</scope>
    <source>
        <strain evidence="11">D6</strain>
    </source>
</reference>
<feature type="transmembrane region" description="Helical" evidence="9">
    <location>
        <begin position="292"/>
        <end position="311"/>
    </location>
</feature>
<feature type="transmembrane region" description="Helical" evidence="9">
    <location>
        <begin position="424"/>
        <end position="442"/>
    </location>
</feature>
<keyword evidence="12" id="KW-1185">Reference proteome</keyword>
<dbReference type="OrthoDB" id="194566at2759"/>
<evidence type="ECO:0000256" key="5">
    <source>
        <dbReference type="ARBA" id="ARBA00022741"/>
    </source>
</evidence>
<keyword evidence="4 9" id="KW-0812">Transmembrane</keyword>
<comment type="caution">
    <text evidence="11">The sequence shown here is derived from an EMBL/GenBank/DDBJ whole genome shotgun (WGS) entry which is preliminary data.</text>
</comment>
<feature type="transmembrane region" description="Helical" evidence="9">
    <location>
        <begin position="148"/>
        <end position="176"/>
    </location>
</feature>
<feature type="compositionally biased region" description="Acidic residues" evidence="10">
    <location>
        <begin position="606"/>
        <end position="620"/>
    </location>
</feature>
<keyword evidence="3 9" id="KW-0813">Transport</keyword>
<feature type="transmembrane region" description="Helical" evidence="9">
    <location>
        <begin position="351"/>
        <end position="371"/>
    </location>
</feature>
<dbReference type="Pfam" id="PF03219">
    <property type="entry name" value="TLC"/>
    <property type="match status" value="1"/>
</dbReference>
<dbReference type="InterPro" id="IPR036259">
    <property type="entry name" value="MFS_trans_sf"/>
</dbReference>
<keyword evidence="5 9" id="KW-0547">Nucleotide-binding</keyword>
<evidence type="ECO:0000313" key="12">
    <source>
        <dbReference type="Proteomes" id="UP001153069"/>
    </source>
</evidence>
<feature type="region of interest" description="Disordered" evidence="10">
    <location>
        <begin position="602"/>
        <end position="640"/>
    </location>
</feature>
<dbReference type="EMBL" id="CAICTM010002550">
    <property type="protein sequence ID" value="CAB9529583.1"/>
    <property type="molecule type" value="Genomic_DNA"/>
</dbReference>
<feature type="transmembrane region" description="Helical" evidence="9">
    <location>
        <begin position="448"/>
        <end position="471"/>
    </location>
</feature>
<evidence type="ECO:0000256" key="3">
    <source>
        <dbReference type="ARBA" id="ARBA00022448"/>
    </source>
</evidence>
<feature type="transmembrane region" description="Helical" evidence="9">
    <location>
        <begin position="188"/>
        <end position="208"/>
    </location>
</feature>
<gene>
    <name evidence="11" type="ORF">SEMRO_2552_G330980.1</name>
</gene>
<accession>A0A9N8HW74</accession>
<dbReference type="SUPFAM" id="SSF103473">
    <property type="entry name" value="MFS general substrate transporter"/>
    <property type="match status" value="1"/>
</dbReference>
<dbReference type="GO" id="GO:0016020">
    <property type="term" value="C:membrane"/>
    <property type="evidence" value="ECO:0007669"/>
    <property type="project" value="UniProtKB-SubCell"/>
</dbReference>
<evidence type="ECO:0000256" key="8">
    <source>
        <dbReference type="ARBA" id="ARBA00023136"/>
    </source>
</evidence>
<keyword evidence="6 9" id="KW-0067">ATP-binding</keyword>
<dbReference type="AlphaFoldDB" id="A0A9N8HW74"/>
<keyword evidence="8 9" id="KW-0472">Membrane</keyword>
<dbReference type="PANTHER" id="PTHR31187">
    <property type="match status" value="1"/>
</dbReference>
<evidence type="ECO:0000256" key="6">
    <source>
        <dbReference type="ARBA" id="ARBA00022840"/>
    </source>
</evidence>
<keyword evidence="7 9" id="KW-1133">Transmembrane helix</keyword>